<feature type="region of interest" description="Disordered" evidence="1">
    <location>
        <begin position="42"/>
        <end position="96"/>
    </location>
</feature>
<dbReference type="Proteomes" id="UP000240760">
    <property type="component" value="Unassembled WGS sequence"/>
</dbReference>
<keyword evidence="3" id="KW-1185">Reference proteome</keyword>
<evidence type="ECO:0000313" key="3">
    <source>
        <dbReference type="Proteomes" id="UP000240760"/>
    </source>
</evidence>
<evidence type="ECO:0000313" key="2">
    <source>
        <dbReference type="EMBL" id="PTB74813.1"/>
    </source>
</evidence>
<organism evidence="2 3">
    <name type="scientific">Trichoderma longibrachiatum ATCC 18648</name>
    <dbReference type="NCBI Taxonomy" id="983965"/>
    <lineage>
        <taxon>Eukaryota</taxon>
        <taxon>Fungi</taxon>
        <taxon>Dikarya</taxon>
        <taxon>Ascomycota</taxon>
        <taxon>Pezizomycotina</taxon>
        <taxon>Sordariomycetes</taxon>
        <taxon>Hypocreomycetidae</taxon>
        <taxon>Hypocreales</taxon>
        <taxon>Hypocreaceae</taxon>
        <taxon>Trichoderma</taxon>
    </lineage>
</organism>
<dbReference type="EMBL" id="KZ679135">
    <property type="protein sequence ID" value="PTB74813.1"/>
    <property type="molecule type" value="Genomic_DNA"/>
</dbReference>
<protein>
    <submittedName>
        <fullName evidence="2">Uncharacterized protein</fullName>
    </submittedName>
</protein>
<gene>
    <name evidence="2" type="ORF">M440DRAFT_104330</name>
</gene>
<accession>A0A2T4BZQ7</accession>
<proteinExistence type="predicted"/>
<evidence type="ECO:0000256" key="1">
    <source>
        <dbReference type="SAM" id="MobiDB-lite"/>
    </source>
</evidence>
<feature type="region of interest" description="Disordered" evidence="1">
    <location>
        <begin position="189"/>
        <end position="220"/>
    </location>
</feature>
<feature type="compositionally biased region" description="Polar residues" evidence="1">
    <location>
        <begin position="44"/>
        <end position="56"/>
    </location>
</feature>
<name>A0A2T4BZQ7_TRILO</name>
<sequence length="220" mass="24866">MQQCSLVRSLYSSIRAERRIQGRGIDPPGCLCSLDVPPGGAWNGRQQRVSSASGIRQTKDHGQVPPTRSLRRSSSRQMRESRARERRHAGGLCTPWDGSRMGDQGRLVRMLANDGCWIMQGPERYQVRARREMFGSVSRVFFLPPDNRKHSADVRLVLAQRPWLCLFLAQSRFRDPLLPGISALERTRISSSSSSQIKRHGEKGRRGGRKDQTAVSELMK</sequence>
<feature type="compositionally biased region" description="Basic residues" evidence="1">
    <location>
        <begin position="197"/>
        <end position="208"/>
    </location>
</feature>
<dbReference type="AlphaFoldDB" id="A0A2T4BZQ7"/>
<reference evidence="2 3" key="1">
    <citation type="submission" date="2016-07" db="EMBL/GenBank/DDBJ databases">
        <title>Multiple horizontal gene transfer events from other fungi enriched the ability of initially mycotrophic Trichoderma (Ascomycota) to feed on dead plant biomass.</title>
        <authorList>
            <consortium name="DOE Joint Genome Institute"/>
            <person name="Aerts A."/>
            <person name="Atanasova L."/>
            <person name="Chenthamara K."/>
            <person name="Zhang J."/>
            <person name="Grujic M."/>
            <person name="Henrissat B."/>
            <person name="Kuo A."/>
            <person name="Salamov A."/>
            <person name="Lipzen A."/>
            <person name="Labutti K."/>
            <person name="Barry K."/>
            <person name="Miao Y."/>
            <person name="Rahimi M.J."/>
            <person name="Shen Q."/>
            <person name="Grigoriev I.V."/>
            <person name="Kubicek C.P."/>
            <person name="Druzhinina I.S."/>
        </authorList>
    </citation>
    <scope>NUCLEOTIDE SEQUENCE [LARGE SCALE GENOMIC DNA]</scope>
    <source>
        <strain evidence="2 3">ATCC 18648</strain>
    </source>
</reference>